<protein>
    <submittedName>
        <fullName evidence="2">Uncharacterized protein</fullName>
    </submittedName>
</protein>
<accession>A0A9D4WVQ0</accession>
<proteinExistence type="predicted"/>
<evidence type="ECO:0000313" key="2">
    <source>
        <dbReference type="EMBL" id="KAI5408799.1"/>
    </source>
</evidence>
<reference evidence="2 3" key="1">
    <citation type="journal article" date="2022" name="Nat. Genet.">
        <title>Improved pea reference genome and pan-genome highlight genomic features and evolutionary characteristics.</title>
        <authorList>
            <person name="Yang T."/>
            <person name="Liu R."/>
            <person name="Luo Y."/>
            <person name="Hu S."/>
            <person name="Wang D."/>
            <person name="Wang C."/>
            <person name="Pandey M.K."/>
            <person name="Ge S."/>
            <person name="Xu Q."/>
            <person name="Li N."/>
            <person name="Li G."/>
            <person name="Huang Y."/>
            <person name="Saxena R.K."/>
            <person name="Ji Y."/>
            <person name="Li M."/>
            <person name="Yan X."/>
            <person name="He Y."/>
            <person name="Liu Y."/>
            <person name="Wang X."/>
            <person name="Xiang C."/>
            <person name="Varshney R.K."/>
            <person name="Ding H."/>
            <person name="Gao S."/>
            <person name="Zong X."/>
        </authorList>
    </citation>
    <scope>NUCLEOTIDE SEQUENCE [LARGE SCALE GENOMIC DNA]</scope>
    <source>
        <strain evidence="2 3">cv. Zhongwan 6</strain>
    </source>
</reference>
<gene>
    <name evidence="2" type="ORF">KIW84_054585</name>
</gene>
<feature type="region of interest" description="Disordered" evidence="1">
    <location>
        <begin position="69"/>
        <end position="95"/>
    </location>
</feature>
<organism evidence="2 3">
    <name type="scientific">Pisum sativum</name>
    <name type="common">Garden pea</name>
    <name type="synonym">Lathyrus oleraceus</name>
    <dbReference type="NCBI Taxonomy" id="3888"/>
    <lineage>
        <taxon>Eukaryota</taxon>
        <taxon>Viridiplantae</taxon>
        <taxon>Streptophyta</taxon>
        <taxon>Embryophyta</taxon>
        <taxon>Tracheophyta</taxon>
        <taxon>Spermatophyta</taxon>
        <taxon>Magnoliopsida</taxon>
        <taxon>eudicotyledons</taxon>
        <taxon>Gunneridae</taxon>
        <taxon>Pentapetalae</taxon>
        <taxon>rosids</taxon>
        <taxon>fabids</taxon>
        <taxon>Fabales</taxon>
        <taxon>Fabaceae</taxon>
        <taxon>Papilionoideae</taxon>
        <taxon>50 kb inversion clade</taxon>
        <taxon>NPAAA clade</taxon>
        <taxon>Hologalegina</taxon>
        <taxon>IRL clade</taxon>
        <taxon>Fabeae</taxon>
        <taxon>Lathyrus</taxon>
    </lineage>
</organism>
<name>A0A9D4WVQ0_PEA</name>
<dbReference type="EMBL" id="JAMSHJ010000005">
    <property type="protein sequence ID" value="KAI5408799.1"/>
    <property type="molecule type" value="Genomic_DNA"/>
</dbReference>
<dbReference type="Gramene" id="Psat05G0458500-T1">
    <property type="protein sequence ID" value="KAI5408799.1"/>
    <property type="gene ID" value="KIW84_054585"/>
</dbReference>
<evidence type="ECO:0000313" key="3">
    <source>
        <dbReference type="Proteomes" id="UP001058974"/>
    </source>
</evidence>
<feature type="compositionally biased region" description="Polar residues" evidence="1">
    <location>
        <begin position="71"/>
        <end position="84"/>
    </location>
</feature>
<comment type="caution">
    <text evidence="2">The sequence shown here is derived from an EMBL/GenBank/DDBJ whole genome shotgun (WGS) entry which is preliminary data.</text>
</comment>
<dbReference type="Proteomes" id="UP001058974">
    <property type="component" value="Chromosome 5"/>
</dbReference>
<sequence>MWVAYAFELLRSGFYTVFDKTKHAVYIQLPRWWTKIVAFQNFFGVLQPRWRSPTYPLFTRLGPPTKMAVPNASSFHAPRSSNQDGGPLHAHDARARHPKWKTKSTWNRMCMTPTSQTADPFLLCRDVSVGVISQNANVQQLKIHLRSNYMRLKERLENKFQQQITDIYCRYPCLNDGVNSVTYTTTEIEDDNDVGLMFQCHSTYNLSNVIELYICLVDHNEGDQVTYPTQTSQSHQYQMSQETILSLTPVPDEDVGDDSDYEEARYVDTQNLFSGESDNSDNDIPVVHQDQVQDLYNPPLHMRNPTYSLDEDA</sequence>
<keyword evidence="3" id="KW-1185">Reference proteome</keyword>
<evidence type="ECO:0000256" key="1">
    <source>
        <dbReference type="SAM" id="MobiDB-lite"/>
    </source>
</evidence>
<dbReference type="AlphaFoldDB" id="A0A9D4WVQ0"/>